<reference evidence="1" key="1">
    <citation type="submission" date="2022-02" db="EMBL/GenBank/DDBJ databases">
        <title>Towards deciphering the DNA virus diversity associated with rodent species in the families Cricetidae and Heteromyidae.</title>
        <authorList>
            <person name="Lund M."/>
            <person name="Larsen B.B."/>
            <person name="Gryseels S."/>
            <person name="Kraberger S."/>
            <person name="Rowsey D.M."/>
            <person name="Steger L."/>
            <person name="Yule K.M."/>
            <person name="Upham N.S."/>
            <person name="Worobey M."/>
            <person name="Van Doorslaer K."/>
            <person name="Varsani A."/>
        </authorList>
    </citation>
    <scope>NUCLEOTIDE SEQUENCE</scope>
    <source>
        <strain evidence="1">UA08Rod_7365</strain>
    </source>
</reference>
<proteinExistence type="predicted"/>
<dbReference type="EMBL" id="OM869494">
    <property type="protein sequence ID" value="UPW36473.1"/>
    <property type="molecule type" value="Genomic_DNA"/>
</dbReference>
<sequence>MAFRKRRRYGKKPRSYKAFYGRRRRKLFGTRLLSRRGGFMRP</sequence>
<evidence type="ECO:0000313" key="1">
    <source>
        <dbReference type="EMBL" id="UPW36473.1"/>
    </source>
</evidence>
<organism evidence="1">
    <name type="scientific">Sigmofec virus UA08Rod_7365</name>
    <dbReference type="NCBI Taxonomy" id="2929245"/>
    <lineage>
        <taxon>Viruses</taxon>
        <taxon>Monodnaviria</taxon>
        <taxon>Sangervirae</taxon>
        <taxon>Phixviricota</taxon>
        <taxon>Malgrandaviricetes</taxon>
        <taxon>Petitvirales</taxon>
        <taxon>Microviridae</taxon>
    </lineage>
</organism>
<name>A0A976R543_9VIRU</name>
<accession>A0A976R543</accession>
<protein>
    <submittedName>
        <fullName evidence="1">Uncharacterized protein</fullName>
    </submittedName>
</protein>